<keyword evidence="3" id="KW-0804">Transcription</keyword>
<dbReference type="SUPFAM" id="SSF46894">
    <property type="entry name" value="C-terminal effector domain of the bipartite response regulators"/>
    <property type="match status" value="1"/>
</dbReference>
<gene>
    <name evidence="5" type="ORF">QWJ38_13460</name>
</gene>
<dbReference type="PRINTS" id="PR00038">
    <property type="entry name" value="HTHLUXR"/>
</dbReference>
<keyword evidence="1" id="KW-0805">Transcription regulation</keyword>
<dbReference type="InterPro" id="IPR049945">
    <property type="entry name" value="AAA_22"/>
</dbReference>
<comment type="caution">
    <text evidence="5">The sequence shown here is derived from an EMBL/GenBank/DDBJ whole genome shotgun (WGS) entry which is preliminary data.</text>
</comment>
<dbReference type="InterPro" id="IPR036388">
    <property type="entry name" value="WH-like_DNA-bd_sf"/>
</dbReference>
<evidence type="ECO:0000313" key="5">
    <source>
        <dbReference type="EMBL" id="MDN3921295.1"/>
    </source>
</evidence>
<feature type="domain" description="HTH luxR-type" evidence="4">
    <location>
        <begin position="794"/>
        <end position="859"/>
    </location>
</feature>
<dbReference type="PROSITE" id="PS00622">
    <property type="entry name" value="HTH_LUXR_1"/>
    <property type="match status" value="1"/>
</dbReference>
<evidence type="ECO:0000313" key="6">
    <source>
        <dbReference type="Proteomes" id="UP001228044"/>
    </source>
</evidence>
<dbReference type="RefSeq" id="WP_290359595.1">
    <property type="nucleotide sequence ID" value="NZ_JAUHHC010000003.1"/>
</dbReference>
<dbReference type="Gene3D" id="1.10.10.10">
    <property type="entry name" value="Winged helix-like DNA-binding domain superfamily/Winged helix DNA-binding domain"/>
    <property type="match status" value="1"/>
</dbReference>
<dbReference type="InterPro" id="IPR059106">
    <property type="entry name" value="WHD_MalT"/>
</dbReference>
<evidence type="ECO:0000256" key="1">
    <source>
        <dbReference type="ARBA" id="ARBA00023015"/>
    </source>
</evidence>
<dbReference type="PANTHER" id="PTHR44688">
    <property type="entry name" value="DNA-BINDING TRANSCRIPTIONAL ACTIVATOR DEVR_DOSR"/>
    <property type="match status" value="1"/>
</dbReference>
<accession>A0ABT8DSJ3</accession>
<dbReference type="SUPFAM" id="SSF52540">
    <property type="entry name" value="P-loop containing nucleoside triphosphate hydrolases"/>
    <property type="match status" value="1"/>
</dbReference>
<dbReference type="CDD" id="cd06170">
    <property type="entry name" value="LuxR_C_like"/>
    <property type="match status" value="1"/>
</dbReference>
<dbReference type="InterPro" id="IPR027417">
    <property type="entry name" value="P-loop_NTPase"/>
</dbReference>
<dbReference type="EMBL" id="JAUHHC010000003">
    <property type="protein sequence ID" value="MDN3921295.1"/>
    <property type="molecule type" value="Genomic_DNA"/>
</dbReference>
<dbReference type="PANTHER" id="PTHR44688:SF16">
    <property type="entry name" value="DNA-BINDING TRANSCRIPTIONAL ACTIVATOR DEVR_DOSR"/>
    <property type="match status" value="1"/>
</dbReference>
<keyword evidence="6" id="KW-1185">Reference proteome</keyword>
<dbReference type="Proteomes" id="UP001228044">
    <property type="component" value="Unassembled WGS sequence"/>
</dbReference>
<evidence type="ECO:0000259" key="4">
    <source>
        <dbReference type="PROSITE" id="PS50043"/>
    </source>
</evidence>
<dbReference type="PROSITE" id="PS50043">
    <property type="entry name" value="HTH_LUXR_2"/>
    <property type="match status" value="1"/>
</dbReference>
<dbReference type="InterPro" id="IPR000792">
    <property type="entry name" value="Tscrpt_reg_LuxR_C"/>
</dbReference>
<name>A0ABT8DSJ3_9BURK</name>
<protein>
    <submittedName>
        <fullName evidence="5">LuxR C-terminal-related transcriptional regulator</fullName>
    </submittedName>
</protein>
<dbReference type="Pfam" id="PF25873">
    <property type="entry name" value="WHD_MalT"/>
    <property type="match status" value="1"/>
</dbReference>
<keyword evidence="2" id="KW-0238">DNA-binding</keyword>
<evidence type="ECO:0000256" key="2">
    <source>
        <dbReference type="ARBA" id="ARBA00023125"/>
    </source>
</evidence>
<dbReference type="Pfam" id="PF00196">
    <property type="entry name" value="GerE"/>
    <property type="match status" value="1"/>
</dbReference>
<reference evidence="5 6" key="1">
    <citation type="submission" date="2023-06" db="EMBL/GenBank/DDBJ databases">
        <title>Pelomonas sp. PFR6 16S ribosomal RNA gene Genome sequencing and assembly.</title>
        <authorList>
            <person name="Woo H."/>
        </authorList>
    </citation>
    <scope>NUCLEOTIDE SEQUENCE [LARGE SCALE GENOMIC DNA]</scope>
    <source>
        <strain evidence="5 6">PFR6</strain>
    </source>
</reference>
<proteinExistence type="predicted"/>
<dbReference type="Pfam" id="PF13401">
    <property type="entry name" value="AAA_22"/>
    <property type="match status" value="1"/>
</dbReference>
<dbReference type="InterPro" id="IPR016032">
    <property type="entry name" value="Sig_transdc_resp-reg_C-effctor"/>
</dbReference>
<organism evidence="5 6">
    <name type="scientific">Roseateles violae</name>
    <dbReference type="NCBI Taxonomy" id="3058042"/>
    <lineage>
        <taxon>Bacteria</taxon>
        <taxon>Pseudomonadati</taxon>
        <taxon>Pseudomonadota</taxon>
        <taxon>Betaproteobacteria</taxon>
        <taxon>Burkholderiales</taxon>
        <taxon>Sphaerotilaceae</taxon>
        <taxon>Roseateles</taxon>
    </lineage>
</organism>
<dbReference type="SMART" id="SM00421">
    <property type="entry name" value="HTH_LUXR"/>
    <property type="match status" value="1"/>
</dbReference>
<evidence type="ECO:0000256" key="3">
    <source>
        <dbReference type="ARBA" id="ARBA00023163"/>
    </source>
</evidence>
<dbReference type="Gene3D" id="3.40.50.300">
    <property type="entry name" value="P-loop containing nucleotide triphosphate hydrolases"/>
    <property type="match status" value="1"/>
</dbReference>
<sequence>MVFPLSKIRLPRLPSAALLARPGLEARLGQALAEAQLLLISAPAGFGKTALLARVLEQQPADWARVWLALEAGDELRQLVECLLAALEPYDPPWRVAPESLLDLARRPEALAELAATLTNALDACEVPHGVLALDDVQHLRDEASLRFLDLLVQHLGPRWTLVLSARQAPALRLARLRGGGLLAEFGESQLRFSASESLALLGQAGIADAAARQLHARTAGWPAGLRLALSGARSGEASIDRDAFELLSREVLDALEPGLRRFLLDCSVLQELDPPRCAAVSGNAQALHWLEAIQRQGLFAVLVDESQPLLRLHDLFRDALRHRLRLERPQDEPALLLRAAAVEPDPVRRQGLLLAAGAHSQAAAALLEAAPRLAPQRGSDALRRLCAQFPPEMAAGSAELHRILGMADWADWQNRQAEHHLAEADRLFEARGEALQAGRARAQRAVVLIALGKLEAAELLLAGLASRAPADAETQTTLALARTWLTLESCRFDEVAPAFAALVQLLERQLDLARWYSTVPPPRQTACRGIAPWLARWAEGALTVVGDQPLPLRALGLLSQAWLRLWQDDLDGARTLLARADDDAKWTGQQLITRHHGLAMRALLAALGGDSEAALALAQQRLDEQPPAYGDWGLWHNLFLAARIAACAEAGELLAERLQRLDALNATLSDLTPRRLQPLWGLRGTLAWLRGDLDLAEDCWLLGLDDASALDLYGQASEARARLALLRRRRGDEPAAAALLGELLAEAQPGGALFARAALRELADLPWDGQLDADQLRRLQAWAARPAAAAPAPAEADEGLSAREQEVLALIARGTANKLIARELDLSPHTVKRHVANILTKLGLASRGQAAAWWLAQRR</sequence>